<keyword evidence="1 6" id="KW-0963">Cytoplasm</keyword>
<dbReference type="AlphaFoldDB" id="A0A1B1YUC2"/>
<sequence>MRLSRLIVRDVRNLEAIDWCPAPGLNVLVGPNGGGKTSLLEAIHLAAVGRSFRTRDTTQIVRRGTAGLNVSAWFDHADGRELHVRLDRDAAGTRMRLGGRPLKAASELARLLPVLALSQDGVRRFRSGSGERRSVLDWGLFHVEPGFHVTWARYHAALAQRNAALRGRQPASPWLDVMGEAGESIGSSRATYVRRLQASVDVVCQRLQLDFGVTLDLQRGWRDGVKLSEYWIESEDRDRGLGYTSGGPHRANLLVRTEQKLGLEHLSSGQVKLLYLILRLAQLEDLLKQRPESQPVIFFDDLAAELDGRHLSAVLAALASHQLQRFVTSPVLHAELTADVGAVFHVERGALVQASFRDSHD</sequence>
<dbReference type="Gene3D" id="3.40.50.300">
    <property type="entry name" value="P-loop containing nucleotide triphosphate hydrolases"/>
    <property type="match status" value="1"/>
</dbReference>
<organism evidence="8 9">
    <name type="scientific">Immundisolibacter cernigliae</name>
    <dbReference type="NCBI Taxonomy" id="1810504"/>
    <lineage>
        <taxon>Bacteria</taxon>
        <taxon>Pseudomonadati</taxon>
        <taxon>Pseudomonadota</taxon>
        <taxon>Gammaproteobacteria</taxon>
        <taxon>Immundisolibacterales</taxon>
        <taxon>Immundisolibacteraceae</taxon>
        <taxon>Immundisolibacter</taxon>
    </lineage>
</organism>
<dbReference type="InterPro" id="IPR001238">
    <property type="entry name" value="DNA-binding_RecF"/>
</dbReference>
<dbReference type="InterPro" id="IPR003395">
    <property type="entry name" value="RecF/RecN/SMC_N"/>
</dbReference>
<dbReference type="GO" id="GO:0000731">
    <property type="term" value="P:DNA synthesis involved in DNA repair"/>
    <property type="evidence" value="ECO:0007669"/>
    <property type="project" value="TreeGrafter"/>
</dbReference>
<dbReference type="PANTHER" id="PTHR32182">
    <property type="entry name" value="DNA REPLICATION AND REPAIR PROTEIN RECF"/>
    <property type="match status" value="1"/>
</dbReference>
<evidence type="ECO:0000313" key="8">
    <source>
        <dbReference type="EMBL" id="ANX04375.1"/>
    </source>
</evidence>
<accession>A0A1B1YUC2</accession>
<dbReference type="EMBL" id="CP014671">
    <property type="protein sequence ID" value="ANX04375.1"/>
    <property type="molecule type" value="Genomic_DNA"/>
</dbReference>
<dbReference type="NCBIfam" id="TIGR00611">
    <property type="entry name" value="recf"/>
    <property type="match status" value="1"/>
</dbReference>
<keyword evidence="6" id="KW-0742">SOS response</keyword>
<keyword evidence="9" id="KW-1185">Reference proteome</keyword>
<dbReference type="GO" id="GO:0005737">
    <property type="term" value="C:cytoplasm"/>
    <property type="evidence" value="ECO:0007669"/>
    <property type="project" value="UniProtKB-SubCell"/>
</dbReference>
<dbReference type="KEGG" id="gbi:PG2T_09420"/>
<name>A0A1B1YUC2_9GAMM</name>
<comment type="subcellular location">
    <subcellularLocation>
        <location evidence="6">Cytoplasm</location>
    </subcellularLocation>
</comment>
<dbReference type="InterPro" id="IPR042174">
    <property type="entry name" value="RecF_2"/>
</dbReference>
<dbReference type="Proteomes" id="UP000092952">
    <property type="component" value="Chromosome"/>
</dbReference>
<keyword evidence="2 6" id="KW-0235">DNA replication</keyword>
<evidence type="ECO:0000256" key="3">
    <source>
        <dbReference type="ARBA" id="ARBA00022741"/>
    </source>
</evidence>
<comment type="function">
    <text evidence="6">The RecF protein is involved in DNA metabolism; it is required for DNA replication and normal SOS inducibility. RecF binds preferentially to single-stranded, linear DNA. It also seems to bind ATP.</text>
</comment>
<evidence type="ECO:0000256" key="4">
    <source>
        <dbReference type="ARBA" id="ARBA00022840"/>
    </source>
</evidence>
<dbReference type="STRING" id="1810504.PG2T_09420"/>
<dbReference type="GO" id="GO:0003697">
    <property type="term" value="F:single-stranded DNA binding"/>
    <property type="evidence" value="ECO:0007669"/>
    <property type="project" value="UniProtKB-UniRule"/>
</dbReference>
<dbReference type="GO" id="GO:0006302">
    <property type="term" value="P:double-strand break repair"/>
    <property type="evidence" value="ECO:0007669"/>
    <property type="project" value="TreeGrafter"/>
</dbReference>
<dbReference type="Pfam" id="PF02463">
    <property type="entry name" value="SMC_N"/>
    <property type="match status" value="1"/>
</dbReference>
<dbReference type="GO" id="GO:0006260">
    <property type="term" value="P:DNA replication"/>
    <property type="evidence" value="ECO:0007669"/>
    <property type="project" value="UniProtKB-UniRule"/>
</dbReference>
<dbReference type="SUPFAM" id="SSF52540">
    <property type="entry name" value="P-loop containing nucleoside triphosphate hydrolases"/>
    <property type="match status" value="1"/>
</dbReference>
<dbReference type="InParanoid" id="A0A1B1YUC2"/>
<dbReference type="InterPro" id="IPR027417">
    <property type="entry name" value="P-loop_NTPase"/>
</dbReference>
<feature type="binding site" evidence="6">
    <location>
        <begin position="30"/>
        <end position="37"/>
    </location>
    <ligand>
        <name>ATP</name>
        <dbReference type="ChEBI" id="CHEBI:30616"/>
    </ligand>
</feature>
<evidence type="ECO:0000313" key="9">
    <source>
        <dbReference type="Proteomes" id="UP000092952"/>
    </source>
</evidence>
<dbReference type="GO" id="GO:0005524">
    <property type="term" value="F:ATP binding"/>
    <property type="evidence" value="ECO:0007669"/>
    <property type="project" value="UniProtKB-UniRule"/>
</dbReference>
<keyword evidence="3 6" id="KW-0547">Nucleotide-binding</keyword>
<evidence type="ECO:0000256" key="1">
    <source>
        <dbReference type="ARBA" id="ARBA00022490"/>
    </source>
</evidence>
<dbReference type="Gene3D" id="1.20.1050.90">
    <property type="entry name" value="RecF/RecN/SMC, N-terminal domain"/>
    <property type="match status" value="1"/>
</dbReference>
<keyword evidence="4 6" id="KW-0067">ATP-binding</keyword>
<dbReference type="HAMAP" id="MF_00365">
    <property type="entry name" value="RecF"/>
    <property type="match status" value="1"/>
</dbReference>
<dbReference type="FunCoup" id="A0A1B1YUC2">
    <property type="interactions" value="203"/>
</dbReference>
<dbReference type="PANTHER" id="PTHR32182:SF0">
    <property type="entry name" value="DNA REPLICATION AND REPAIR PROTEIN RECF"/>
    <property type="match status" value="1"/>
</dbReference>
<evidence type="ECO:0000256" key="5">
    <source>
        <dbReference type="ARBA" id="ARBA00023125"/>
    </source>
</evidence>
<evidence type="ECO:0000259" key="7">
    <source>
        <dbReference type="Pfam" id="PF02463"/>
    </source>
</evidence>
<dbReference type="GO" id="GO:0009432">
    <property type="term" value="P:SOS response"/>
    <property type="evidence" value="ECO:0007669"/>
    <property type="project" value="UniProtKB-UniRule"/>
</dbReference>
<comment type="similarity">
    <text evidence="6">Belongs to the RecF family.</text>
</comment>
<feature type="domain" description="RecF/RecN/SMC N-terminal" evidence="7">
    <location>
        <begin position="3"/>
        <end position="329"/>
    </location>
</feature>
<keyword evidence="5 6" id="KW-0238">DNA-binding</keyword>
<evidence type="ECO:0000256" key="6">
    <source>
        <dbReference type="HAMAP-Rule" id="MF_00365"/>
    </source>
</evidence>
<proteinExistence type="inferred from homology"/>
<reference evidence="9" key="1">
    <citation type="submission" date="2016-03" db="EMBL/GenBank/DDBJ databases">
        <title>Complete genome sequence of Solimmundus cernigliae, representing a novel lineage of polycyclic aromatic hydrocarbon degraders within the Gammaproteobacteria.</title>
        <authorList>
            <person name="Singleton D.R."/>
            <person name="Dickey A.N."/>
            <person name="Scholl E.H."/>
            <person name="Wright F.A."/>
            <person name="Aitken M.D."/>
        </authorList>
    </citation>
    <scope>NUCLEOTIDE SEQUENCE [LARGE SCALE GENOMIC DNA]</scope>
    <source>
        <strain evidence="9">TR3.2</strain>
    </source>
</reference>
<protein>
    <recommendedName>
        <fullName evidence="6">DNA replication and repair protein RecF</fullName>
    </recommendedName>
</protein>
<keyword evidence="6" id="KW-0227">DNA damage</keyword>
<gene>
    <name evidence="6" type="primary">recF</name>
    <name evidence="8" type="ORF">PG2T_09420</name>
</gene>
<keyword evidence="6" id="KW-0234">DNA repair</keyword>
<evidence type="ECO:0000256" key="2">
    <source>
        <dbReference type="ARBA" id="ARBA00022705"/>
    </source>
</evidence>